<organism evidence="1">
    <name type="scientific">Rhizophora mucronata</name>
    <name type="common">Asiatic mangrove</name>
    <dbReference type="NCBI Taxonomy" id="61149"/>
    <lineage>
        <taxon>Eukaryota</taxon>
        <taxon>Viridiplantae</taxon>
        <taxon>Streptophyta</taxon>
        <taxon>Embryophyta</taxon>
        <taxon>Tracheophyta</taxon>
        <taxon>Spermatophyta</taxon>
        <taxon>Magnoliopsida</taxon>
        <taxon>eudicotyledons</taxon>
        <taxon>Gunneridae</taxon>
        <taxon>Pentapetalae</taxon>
        <taxon>rosids</taxon>
        <taxon>fabids</taxon>
        <taxon>Malpighiales</taxon>
        <taxon>Rhizophoraceae</taxon>
        <taxon>Rhizophora</taxon>
    </lineage>
</organism>
<reference evidence="1" key="1">
    <citation type="submission" date="2018-02" db="EMBL/GenBank/DDBJ databases">
        <title>Rhizophora mucronata_Transcriptome.</title>
        <authorList>
            <person name="Meera S.P."/>
            <person name="Sreeshan A."/>
            <person name="Augustine A."/>
        </authorList>
    </citation>
    <scope>NUCLEOTIDE SEQUENCE</scope>
    <source>
        <tissue evidence="1">Leaf</tissue>
    </source>
</reference>
<proteinExistence type="predicted"/>
<name>A0A2P2IYJ5_RHIMU</name>
<sequence>MKPAFRTSCGANC</sequence>
<protein>
    <submittedName>
        <fullName evidence="1">Uncharacterized protein</fullName>
    </submittedName>
</protein>
<accession>A0A2P2IYJ5</accession>
<dbReference type="EMBL" id="GGEC01005792">
    <property type="protein sequence ID" value="MBW86275.1"/>
    <property type="molecule type" value="Transcribed_RNA"/>
</dbReference>
<evidence type="ECO:0000313" key="1">
    <source>
        <dbReference type="EMBL" id="MBW86275.1"/>
    </source>
</evidence>